<dbReference type="GO" id="GO:0016787">
    <property type="term" value="F:hydrolase activity"/>
    <property type="evidence" value="ECO:0007669"/>
    <property type="project" value="UniProtKB-KW"/>
</dbReference>
<accession>A0A0R7FMY9</accession>
<organism evidence="12 13">
    <name type="scientific">Koongol virus</name>
    <dbReference type="NCBI Taxonomy" id="35314"/>
    <lineage>
        <taxon>Viruses</taxon>
        <taxon>Riboviria</taxon>
        <taxon>Orthornavirae</taxon>
        <taxon>Negarnaviricota</taxon>
        <taxon>Polyploviricotina</taxon>
        <taxon>Bunyaviricetes</taxon>
        <taxon>Elliovirales</taxon>
        <taxon>Peribunyaviridae</taxon>
        <taxon>Orthobunyavirus</taxon>
        <taxon>Orthobunyavirus koongoli</taxon>
    </lineage>
</organism>
<proteinExistence type="inferred from homology"/>
<dbReference type="InterPro" id="IPR007099">
    <property type="entry name" value="RNA-dir_pol_NSvirus"/>
</dbReference>
<protein>
    <recommendedName>
        <fullName evidence="2">RNA-directed RNA polymerase L</fullName>
        <ecNumber evidence="1">2.7.7.48</ecNumber>
    </recommendedName>
    <alternativeName>
        <fullName evidence="6">Large structural protein</fullName>
    </alternativeName>
    <alternativeName>
        <fullName evidence="8">Replicase</fullName>
    </alternativeName>
    <alternativeName>
        <fullName evidence="7">Transcriptase</fullName>
    </alternativeName>
</protein>
<dbReference type="GO" id="GO:0003968">
    <property type="term" value="F:RNA-directed RNA polymerase activity"/>
    <property type="evidence" value="ECO:0007669"/>
    <property type="project" value="UniProtKB-KW"/>
</dbReference>
<dbReference type="EC" id="2.7.7.48" evidence="1"/>
<dbReference type="KEGG" id="vg:37619048"/>
<dbReference type="RefSeq" id="YP_009507885.1">
    <property type="nucleotide sequence ID" value="NC_038741.1"/>
</dbReference>
<evidence type="ECO:0000256" key="4">
    <source>
        <dbReference type="ARBA" id="ARBA00022801"/>
    </source>
</evidence>
<keyword evidence="3" id="KW-0808">Transferase</keyword>
<sequence>MEDELEEILNALEAKVARARDPAYGKEVYTEILTERHNYFGKVFCREIGIPYRNDVPLVDILHACQPLIDTINNKIPDITPDNYEFEDGILTIIDYKVAVDDHSTEYTREKYERCIDEVQNLVDFPIKLAIVRIHPHTLQVTYTDQAFMRRFGHIAYPVDFTRFSQLIEELKAKFEDSPEFMDMIAFGDVTFTAKWCEEGCPELYEHKIFKEFFSSMPRQYQIMFERALNTCGYKAERWDSILKEIKAATKDDYEHFVMTNAKQLMEFDGNYSEPSPDEIAKGWSEMTKRIQEQRDFTSNVSDQKPSAHFIWTENNPDLPTNNSKKVAMVAKMLQNIETKSSFAEDFKKLGKLMDITEDIPTYERFCEELKSQARKNPGQVKNKKLEPKKIGSALVLWEQQFLLSAEEMGKENKIHLLKDFFGIGKHKQFSRKGLDETDTDKPTILDFNDENMKKSANLMMQKTKNYLKNESSLTAKYPIISDYLPHIAESDADVINVVKSIFKTKYWQCITDISMLMKNMLSVSQYNRANTFRIASCANNALYGLVFPSADIKTKDSSIVYCILAIHKEETSLFNPGSLHATFKVPGGYLSISRSMRLDKKRCHRIVTAPGIFLSIATLLKSNNDTIDLNDVLNFALFTSLNVTKSMLSLTEPSRYMIMNSLAVSSHVREYIAEKFSPYTKTLFSVYMVDKIKQGCLKAFQQRDKIKTRDIFLTDYDITQKGIRDDRDLTSIWFPGSVNLKEYLNQIYLVFYLNPKGLHEKHHVMIDLLKTVIEIELDQRENVPQPWSDIPKKQTVNLPILIHSLCKNLLIDTSFAHHLRTRIETRNNLRRTFATISTFTSSKSCIKTGDFHKLKLEQSKRQKKTIDSELKKHRIANPNFVEDHERELEITHCNYELMKKSIPNYTDVISTKVFDRLYELYKENTLTDQPVIGQILQMMRKHKKFYFTFFNKGQKTAKDREIFVGEYEAKMCMYLVERIYKERSKYNPDEMISQPGDKKLLLLEKNAEKEIRFLVERLKKRNLEIDAQISEEKERYIQRLDRIVALQSQRYKALKLEINADMSKWSAQDVFFKYFWSIVLDPILYTEEKEHILYFFCNYMEKSLVIPDEVMCNLLDQRKPYPNDIISQITENLKTNSFNVKRNWLQGNFNYMSSYVHSCAMSVYKEIIRRTADLIEGDVMVHSMVHSDDNQTSITLIDNRIDPRQFTHFAIAMFEKVCLTFGCQANMKKTYLTNHIKEFVSMFNLYGEPFSIFGRFTLTAVGDCAYIGPYEDLASRISSTQTAIKHGCPASLAWLSIAISQWMTYLTYNMLPGQVNDPTVYLDLPREEIPLELCGTINSPLSMLALVGLEAGNLTFLTDLLHKYTNPLIQREPVQVQCANLHQWDLTKLTQSELFKLKVLRYLVLDAEMDNTDIMGETSEMRGRSLLTPRKFTTAGSLRKLISFLDFQDKQTSPNGIDDVVLYMLDNPALLVTKGENKDDYINTILYRYNSKKFKESLSIQNPTQLFLEQILFSHKPIVDYTGVKEKFSNLNDGTLLEDNPTIKGRMTFPEAFVQIKKDLNSLPFTLQDLECVYNFALLNDPLLVTAANAHILHVVGHSQARLGSTCATMPEFRNLRLIKHSPALVLRCYATGRYDLPGVTRRDMERDIGHLEEFIKETKLLEKMNQRIRQNTIETGDRDIYFEVKELTRFYQVCYEFVKSTDYKVKIFILPARCPTQTDFCAILQGSLLEDKRWRIVQHLRPVTVGGHKGKVQEIVSMDYKLAKEAVNLICFFADTFIDSNHRVVFLKTICEHFTYKERKMEDLIREIKTCKTRTEYLPFLYRIGDLTQQDLIDYDMQKSAGRVTWNKWQTTRTLDMGKIDFQIDTDRCHLRVVGEDQQLTIAEFQVPQLDSRTICQMGFRMLNEKHGFKFENMKEIPIRERSYYITYQMKSRGKYVYKIFDSASLMYEKRKADENVGRTTNPVIPVCEVIPMINPEIPKIDIDEIYLYNASNDYLSILHLNFQESAKMRRTELAKMQYFEGKTLLMRFININALMKDTTLMNLNYDNIVSVDLARFSNLIMCDGEDDDSIDDGIMCFSDEPMEQTTSETMDAIPLFKVTYKISAPRRLSYKNAIKEVISRETRLFMSTFTFVGDRFDSGPNLGYIGTLVSIINHLHTNEWSTIMKNCIHICMIALNKDRMFHLFTFNKIFFEKEQPASGILNYRRLKEFILSLKDCTQAPWDEIFSNFKAKSIIMLDKEIAKVDVGTDFSTILSLEDTEEEGELRYT</sequence>
<feature type="domain" description="RdRp catalytic" evidence="11">
    <location>
        <begin position="1046"/>
        <end position="1232"/>
    </location>
</feature>
<dbReference type="Pfam" id="PF21561">
    <property type="entry name" value="L_thumb_ring_vir"/>
    <property type="match status" value="1"/>
</dbReference>
<reference evidence="12 13" key="1">
    <citation type="journal article" date="2015" name="Viruses">
        <title>Genetic and Phylogenetic Characterization of Tataguine and Witwatersrand Viruses and Other Orthobunyaviruses of the Anopheles A, Capim, Guama, Koongol, Mapputta, Tete, and Turlock Serogroups.</title>
        <authorList>
            <person name="Shchetinin A.M."/>
            <person name="Lvov D.K."/>
            <person name="Deriabin P.G."/>
            <person name="Botikov A.G."/>
            <person name="Gitelman A.K."/>
            <person name="Kuhn J.H."/>
            <person name="Alkhovsky S.V."/>
        </authorList>
    </citation>
    <scope>NUCLEOTIDE SEQUENCE [LARGE SCALE GENOMIC DNA]</scope>
    <source>
        <strain evidence="12">MRM31</strain>
    </source>
</reference>
<dbReference type="InterPro" id="IPR048547">
    <property type="entry name" value="L_thumb_ring_bunyavir"/>
</dbReference>
<evidence type="ECO:0000256" key="2">
    <source>
        <dbReference type="ARBA" id="ARBA00018602"/>
    </source>
</evidence>
<dbReference type="Gene3D" id="3.40.91.60">
    <property type="match status" value="1"/>
</dbReference>
<keyword evidence="12" id="KW-0696">RNA-directed RNA polymerase</keyword>
<evidence type="ECO:0000313" key="13">
    <source>
        <dbReference type="Proteomes" id="UP000101661"/>
    </source>
</evidence>
<dbReference type="GO" id="GO:0039694">
    <property type="term" value="P:viral RNA genome replication"/>
    <property type="evidence" value="ECO:0007669"/>
    <property type="project" value="InterPro"/>
</dbReference>
<evidence type="ECO:0000259" key="11">
    <source>
        <dbReference type="PROSITE" id="PS50525"/>
    </source>
</evidence>
<dbReference type="GeneID" id="37619048"/>
<feature type="coiled-coil region" evidence="10">
    <location>
        <begin position="1005"/>
        <end position="1036"/>
    </location>
</feature>
<dbReference type="GO" id="GO:0006351">
    <property type="term" value="P:DNA-templated transcription"/>
    <property type="evidence" value="ECO:0007669"/>
    <property type="project" value="InterPro"/>
</dbReference>
<dbReference type="InterPro" id="IPR029124">
    <property type="entry name" value="L_protein_N"/>
</dbReference>
<keyword evidence="10" id="KW-0175">Coiled coil</keyword>
<evidence type="ECO:0000256" key="8">
    <source>
        <dbReference type="ARBA" id="ARBA00031012"/>
    </source>
</evidence>
<dbReference type="InterPro" id="IPR007322">
    <property type="entry name" value="RNA_pol_bunyavir"/>
</dbReference>
<comment type="similarity">
    <text evidence="9">Belongs to the Bunyavirales RNA polymerase family.</text>
</comment>
<evidence type="ECO:0000256" key="1">
    <source>
        <dbReference type="ARBA" id="ARBA00012494"/>
    </source>
</evidence>
<dbReference type="PROSITE" id="PS50525">
    <property type="entry name" value="RDRP_SSRNA_NEG_SEG"/>
    <property type="match status" value="1"/>
</dbReference>
<evidence type="ECO:0000256" key="6">
    <source>
        <dbReference type="ARBA" id="ARBA00030285"/>
    </source>
</evidence>
<evidence type="ECO:0000313" key="12">
    <source>
        <dbReference type="EMBL" id="AKO90161.1"/>
    </source>
</evidence>
<dbReference type="Pfam" id="PF04196">
    <property type="entry name" value="Bunya_RdRp"/>
    <property type="match status" value="1"/>
</dbReference>
<keyword evidence="5" id="KW-0460">Magnesium</keyword>
<keyword evidence="13" id="KW-1185">Reference proteome</keyword>
<dbReference type="CDD" id="cd22349">
    <property type="entry name" value="PDDEXK_RNA_polymerase-like"/>
    <property type="match status" value="1"/>
</dbReference>
<keyword evidence="12" id="KW-0548">Nucleotidyltransferase</keyword>
<evidence type="ECO:0000256" key="5">
    <source>
        <dbReference type="ARBA" id="ARBA00022842"/>
    </source>
</evidence>
<evidence type="ECO:0000256" key="7">
    <source>
        <dbReference type="ARBA" id="ARBA00030436"/>
    </source>
</evidence>
<dbReference type="Pfam" id="PF15518">
    <property type="entry name" value="L_protein_N"/>
    <property type="match status" value="1"/>
</dbReference>
<evidence type="ECO:0000256" key="9">
    <source>
        <dbReference type="ARBA" id="ARBA00034123"/>
    </source>
</evidence>
<dbReference type="EMBL" id="KP792669">
    <property type="protein sequence ID" value="AKO90161.1"/>
    <property type="molecule type" value="Viral_cRNA"/>
</dbReference>
<dbReference type="Proteomes" id="UP000101661">
    <property type="component" value="Genome"/>
</dbReference>
<evidence type="ECO:0000256" key="10">
    <source>
        <dbReference type="SAM" id="Coils"/>
    </source>
</evidence>
<evidence type="ECO:0000256" key="3">
    <source>
        <dbReference type="ARBA" id="ARBA00022679"/>
    </source>
</evidence>
<name>A0A0R7FMY9_9VIRU</name>
<keyword evidence="4" id="KW-0378">Hydrolase</keyword>